<evidence type="ECO:0000256" key="8">
    <source>
        <dbReference type="ARBA" id="ARBA00022833"/>
    </source>
</evidence>
<dbReference type="Pfam" id="PF07973">
    <property type="entry name" value="tRNA_SAD"/>
    <property type="match status" value="1"/>
</dbReference>
<dbReference type="AlphaFoldDB" id="A0A934MGW0"/>
<evidence type="ECO:0000259" key="16">
    <source>
        <dbReference type="PROSITE" id="PS51880"/>
    </source>
</evidence>
<feature type="binding site" evidence="14">
    <location>
        <position position="335"/>
    </location>
    <ligand>
        <name>Zn(2+)</name>
        <dbReference type="ChEBI" id="CHEBI:29105"/>
        <note>catalytic</note>
    </ligand>
</feature>
<keyword evidence="4 14" id="KW-0820">tRNA-binding</keyword>
<evidence type="ECO:0000256" key="7">
    <source>
        <dbReference type="ARBA" id="ARBA00022741"/>
    </source>
</evidence>
<feature type="binding site" evidence="14">
    <location>
        <position position="512"/>
    </location>
    <ligand>
        <name>Zn(2+)</name>
        <dbReference type="ChEBI" id="CHEBI:29105"/>
        <note>catalytic</note>
    </ligand>
</feature>
<dbReference type="Gene3D" id="3.30.930.10">
    <property type="entry name" value="Bira Bifunctional Protein, Domain 2"/>
    <property type="match status" value="1"/>
</dbReference>
<keyword evidence="11 14" id="KW-0648">Protein biosynthesis</keyword>
<protein>
    <recommendedName>
        <fullName evidence="14">Threonine--tRNA ligase</fullName>
        <ecNumber evidence="14">6.1.1.3</ecNumber>
    </recommendedName>
    <alternativeName>
        <fullName evidence="14">Threonyl-tRNA synthetase</fullName>
        <shortName evidence="14">ThrRS</shortName>
    </alternativeName>
</protein>
<dbReference type="PANTHER" id="PTHR11451">
    <property type="entry name" value="THREONINE-TRNA LIGASE"/>
    <property type="match status" value="1"/>
</dbReference>
<dbReference type="CDD" id="cd00771">
    <property type="entry name" value="ThrRS_core"/>
    <property type="match status" value="1"/>
</dbReference>
<dbReference type="PANTHER" id="PTHR11451:SF44">
    <property type="entry name" value="THREONINE--TRNA LIGASE, CHLOROPLASTIC_MITOCHONDRIAL 2"/>
    <property type="match status" value="1"/>
</dbReference>
<organism evidence="17 18">
    <name type="scientific">Acuticoccus mangrovi</name>
    <dbReference type="NCBI Taxonomy" id="2796142"/>
    <lineage>
        <taxon>Bacteria</taxon>
        <taxon>Pseudomonadati</taxon>
        <taxon>Pseudomonadota</taxon>
        <taxon>Alphaproteobacteria</taxon>
        <taxon>Hyphomicrobiales</taxon>
        <taxon>Amorphaceae</taxon>
        <taxon>Acuticoccus</taxon>
    </lineage>
</organism>
<gene>
    <name evidence="14 17" type="primary">thrS</name>
    <name evidence="17" type="ORF">JCR33_11505</name>
</gene>
<dbReference type="RefSeq" id="WP_198882186.1">
    <property type="nucleotide sequence ID" value="NZ_JAEKJA010000007.1"/>
</dbReference>
<keyword evidence="10 14" id="KW-0694">RNA-binding</keyword>
<comment type="cofactor">
    <cofactor evidence="14">
        <name>Zn(2+)</name>
        <dbReference type="ChEBI" id="CHEBI:29105"/>
    </cofactor>
    <text evidence="14">Binds 1 zinc ion per subunit.</text>
</comment>
<dbReference type="Gene3D" id="3.10.20.30">
    <property type="match status" value="1"/>
</dbReference>
<evidence type="ECO:0000256" key="11">
    <source>
        <dbReference type="ARBA" id="ARBA00022917"/>
    </source>
</evidence>
<dbReference type="PROSITE" id="PS50862">
    <property type="entry name" value="AA_TRNA_LIGASE_II"/>
    <property type="match status" value="1"/>
</dbReference>
<feature type="domain" description="Aminoacyl-transfer RNA synthetases class-II family profile" evidence="15">
    <location>
        <begin position="262"/>
        <end position="535"/>
    </location>
</feature>
<dbReference type="FunFam" id="3.40.50.800:FF:000001">
    <property type="entry name" value="Threonine--tRNA ligase"/>
    <property type="match status" value="1"/>
</dbReference>
<dbReference type="EC" id="6.1.1.3" evidence="14"/>
<dbReference type="FunFam" id="3.10.20.30:FF:000005">
    <property type="entry name" value="Threonine--tRNA ligase"/>
    <property type="match status" value="1"/>
</dbReference>
<evidence type="ECO:0000256" key="5">
    <source>
        <dbReference type="ARBA" id="ARBA00022598"/>
    </source>
</evidence>
<keyword evidence="12 14" id="KW-0030">Aminoacyl-tRNA synthetase</keyword>
<evidence type="ECO:0000313" key="18">
    <source>
        <dbReference type="Proteomes" id="UP000609531"/>
    </source>
</evidence>
<evidence type="ECO:0000256" key="9">
    <source>
        <dbReference type="ARBA" id="ARBA00022840"/>
    </source>
</evidence>
<evidence type="ECO:0000313" key="17">
    <source>
        <dbReference type="EMBL" id="MBJ3776320.1"/>
    </source>
</evidence>
<dbReference type="Pfam" id="PF03129">
    <property type="entry name" value="HGTP_anticodon"/>
    <property type="match status" value="1"/>
</dbReference>
<dbReference type="Pfam" id="PF02824">
    <property type="entry name" value="TGS"/>
    <property type="match status" value="1"/>
</dbReference>
<dbReference type="InterPro" id="IPR002320">
    <property type="entry name" value="Thr-tRNA-ligase_IIa"/>
</dbReference>
<evidence type="ECO:0000256" key="13">
    <source>
        <dbReference type="ARBA" id="ARBA00049515"/>
    </source>
</evidence>
<evidence type="ECO:0000256" key="4">
    <source>
        <dbReference type="ARBA" id="ARBA00022555"/>
    </source>
</evidence>
<dbReference type="InterPro" id="IPR033728">
    <property type="entry name" value="ThrRS_core"/>
</dbReference>
<sequence length="717" mass="80559">MITITFPDGASRQYEPGVSGADIAASISKSLAKKAVAMAVDGSLCDLADPIGTDAEVKIVTRTDPEALELIRHDAAHVMAEAVQALWPGTQVTIGPVIRDGFYYDFYRETPFTTEELGEIEAKMREIIALNRPFTKEVWSRDKARDTFAEMGEGFKVELVDAIPEDQDVKIYHQGDWFDLCRGPHMVSTGNVGDAFKLTKVAGAYWRGDSNREMLSRIYGTAWADKKDLAAYLTMLEEAERRDHRRLGREMSLFHFQEEAPGAVFWHQNGWRMFQTMISYMRRRQEAAGYEEINTPELMDLELWKKSGHAEKFAEAMYLSEPKDERTFAIKPMNCPGHVQVFKNGLKSYRDLPEKVAEFGKVHRYEPSGALHGLMRVRAFTQDDAHIFCTEDQITEECLKVNDLILSIYKDFGFDDIIIKFSDRPEKRVGTDEVWDRAETSLRTVLEATGRDWSLNKGEGAFYGPKLEYTLRDAIGREWQCGTLQVDFNMPGRLGAFYIGPDGEKHVPVMLHRALFGSLERFLGILIENYAGHLPLWLSPLQVIVCTIVSDYDDYAVEVAATLRAAGLHVDTDLRNEKINYKVREHSAAKVPVILVVGGREAAERTVNMRRLGSRDQTTLPLDKVVADLVLEAMAPDLKRTYESEAAKSSAERIDVVEVFEGFVVNDGANGLSSDVFETREEAVETARRILMERGGGVATVSTLAGETERMSVAVEG</sequence>
<dbReference type="Gene3D" id="3.40.50.800">
    <property type="entry name" value="Anticodon-binding domain"/>
    <property type="match status" value="1"/>
</dbReference>
<dbReference type="GO" id="GO:0004829">
    <property type="term" value="F:threonine-tRNA ligase activity"/>
    <property type="evidence" value="ECO:0007669"/>
    <property type="project" value="UniProtKB-UniRule"/>
</dbReference>
<comment type="similarity">
    <text evidence="1 14">Belongs to the class-II aminoacyl-tRNA synthetase family.</text>
</comment>
<dbReference type="Proteomes" id="UP000609531">
    <property type="component" value="Unassembled WGS sequence"/>
</dbReference>
<keyword evidence="9 14" id="KW-0067">ATP-binding</keyword>
<evidence type="ECO:0000256" key="6">
    <source>
        <dbReference type="ARBA" id="ARBA00022723"/>
    </source>
</evidence>
<dbReference type="SUPFAM" id="SSF55681">
    <property type="entry name" value="Class II aaRS and biotin synthetases"/>
    <property type="match status" value="1"/>
</dbReference>
<comment type="subunit">
    <text evidence="2 14">Homodimer.</text>
</comment>
<reference evidence="17" key="1">
    <citation type="submission" date="2020-12" db="EMBL/GenBank/DDBJ databases">
        <title>Bacterial taxonomy.</title>
        <authorList>
            <person name="Pan X."/>
        </authorList>
    </citation>
    <scope>NUCLEOTIDE SEQUENCE</scope>
    <source>
        <strain evidence="17">B2012</strain>
    </source>
</reference>
<dbReference type="GO" id="GO:0046872">
    <property type="term" value="F:metal ion binding"/>
    <property type="evidence" value="ECO:0007669"/>
    <property type="project" value="UniProtKB-KW"/>
</dbReference>
<evidence type="ECO:0000256" key="10">
    <source>
        <dbReference type="ARBA" id="ARBA00022884"/>
    </source>
</evidence>
<evidence type="ECO:0000256" key="3">
    <source>
        <dbReference type="ARBA" id="ARBA00022490"/>
    </source>
</evidence>
<dbReference type="InterPro" id="IPR036621">
    <property type="entry name" value="Anticodon-bd_dom_sf"/>
</dbReference>
<comment type="caution">
    <text evidence="17">The sequence shown here is derived from an EMBL/GenBank/DDBJ whole genome shotgun (WGS) entry which is preliminary data.</text>
</comment>
<dbReference type="InterPro" id="IPR012947">
    <property type="entry name" value="tRNA_SAD"/>
</dbReference>
<dbReference type="InterPro" id="IPR006195">
    <property type="entry name" value="aa-tRNA-synth_II"/>
</dbReference>
<comment type="caution">
    <text evidence="14">Lacks conserved residue(s) required for the propagation of feature annotation.</text>
</comment>
<keyword evidence="3 14" id="KW-0963">Cytoplasm</keyword>
<dbReference type="InterPro" id="IPR012676">
    <property type="entry name" value="TGS-like"/>
</dbReference>
<evidence type="ECO:0000256" key="12">
    <source>
        <dbReference type="ARBA" id="ARBA00023146"/>
    </source>
</evidence>
<evidence type="ECO:0000259" key="15">
    <source>
        <dbReference type="PROSITE" id="PS50862"/>
    </source>
</evidence>
<comment type="subcellular location">
    <subcellularLocation>
        <location evidence="14">Cytoplasm</location>
    </subcellularLocation>
</comment>
<dbReference type="NCBIfam" id="TIGR00418">
    <property type="entry name" value="thrS"/>
    <property type="match status" value="1"/>
</dbReference>
<dbReference type="InterPro" id="IPR002314">
    <property type="entry name" value="aa-tRNA-synt_IIb"/>
</dbReference>
<proteinExistence type="inferred from homology"/>
<dbReference type="Pfam" id="PF00587">
    <property type="entry name" value="tRNA-synt_2b"/>
    <property type="match status" value="1"/>
</dbReference>
<accession>A0A934MGW0</accession>
<keyword evidence="8 14" id="KW-0862">Zinc</keyword>
<dbReference type="Gene3D" id="3.30.980.10">
    <property type="entry name" value="Threonyl-trna Synthetase, Chain A, domain 2"/>
    <property type="match status" value="1"/>
</dbReference>
<dbReference type="InterPro" id="IPR018163">
    <property type="entry name" value="Thr/Ala-tRNA-synth_IIc_edit"/>
</dbReference>
<dbReference type="InterPro" id="IPR004095">
    <property type="entry name" value="TGS"/>
</dbReference>
<dbReference type="CDD" id="cd00860">
    <property type="entry name" value="ThrRS_anticodon"/>
    <property type="match status" value="1"/>
</dbReference>
<dbReference type="GO" id="GO:0005829">
    <property type="term" value="C:cytosol"/>
    <property type="evidence" value="ECO:0007669"/>
    <property type="project" value="TreeGrafter"/>
</dbReference>
<dbReference type="PROSITE" id="PS51880">
    <property type="entry name" value="TGS"/>
    <property type="match status" value="1"/>
</dbReference>
<evidence type="ECO:0000256" key="14">
    <source>
        <dbReference type="HAMAP-Rule" id="MF_00184"/>
    </source>
</evidence>
<dbReference type="InterPro" id="IPR047246">
    <property type="entry name" value="ThrRS_anticodon"/>
</dbReference>
<dbReference type="InterPro" id="IPR012675">
    <property type="entry name" value="Beta-grasp_dom_sf"/>
</dbReference>
<dbReference type="CDD" id="cd01667">
    <property type="entry name" value="TGS_ThrRS"/>
    <property type="match status" value="1"/>
</dbReference>
<comment type="catalytic activity">
    <reaction evidence="13 14">
        <text>tRNA(Thr) + L-threonine + ATP = L-threonyl-tRNA(Thr) + AMP + diphosphate + H(+)</text>
        <dbReference type="Rhea" id="RHEA:24624"/>
        <dbReference type="Rhea" id="RHEA-COMP:9670"/>
        <dbReference type="Rhea" id="RHEA-COMP:9704"/>
        <dbReference type="ChEBI" id="CHEBI:15378"/>
        <dbReference type="ChEBI" id="CHEBI:30616"/>
        <dbReference type="ChEBI" id="CHEBI:33019"/>
        <dbReference type="ChEBI" id="CHEBI:57926"/>
        <dbReference type="ChEBI" id="CHEBI:78442"/>
        <dbReference type="ChEBI" id="CHEBI:78534"/>
        <dbReference type="ChEBI" id="CHEBI:456215"/>
        <dbReference type="EC" id="6.1.1.3"/>
    </reaction>
</comment>
<keyword evidence="5 14" id="KW-0436">Ligase</keyword>
<dbReference type="GO" id="GO:0005524">
    <property type="term" value="F:ATP binding"/>
    <property type="evidence" value="ECO:0007669"/>
    <property type="project" value="UniProtKB-UniRule"/>
</dbReference>
<feature type="domain" description="TGS" evidence="16">
    <location>
        <begin position="1"/>
        <end position="61"/>
    </location>
</feature>
<dbReference type="GO" id="GO:0000049">
    <property type="term" value="F:tRNA binding"/>
    <property type="evidence" value="ECO:0007669"/>
    <property type="project" value="UniProtKB-KW"/>
</dbReference>
<dbReference type="SUPFAM" id="SSF52954">
    <property type="entry name" value="Class II aaRS ABD-related"/>
    <property type="match status" value="1"/>
</dbReference>
<dbReference type="InterPro" id="IPR045864">
    <property type="entry name" value="aa-tRNA-synth_II/BPL/LPL"/>
</dbReference>
<dbReference type="PRINTS" id="PR01047">
    <property type="entry name" value="TRNASYNTHTHR"/>
</dbReference>
<dbReference type="FunFam" id="3.30.930.10:FF:000002">
    <property type="entry name" value="Threonine--tRNA ligase"/>
    <property type="match status" value="1"/>
</dbReference>
<dbReference type="FunFam" id="3.30.980.10:FF:000005">
    <property type="entry name" value="Threonyl-tRNA synthetase, mitochondrial"/>
    <property type="match status" value="1"/>
</dbReference>
<dbReference type="EMBL" id="JAEKJA010000007">
    <property type="protein sequence ID" value="MBJ3776320.1"/>
    <property type="molecule type" value="Genomic_DNA"/>
</dbReference>
<dbReference type="InterPro" id="IPR004154">
    <property type="entry name" value="Anticodon-bd"/>
</dbReference>
<dbReference type="SUPFAM" id="SSF55186">
    <property type="entry name" value="ThrRS/AlaRS common domain"/>
    <property type="match status" value="1"/>
</dbReference>
<keyword evidence="18" id="KW-1185">Reference proteome</keyword>
<dbReference type="Gene3D" id="3.30.54.20">
    <property type="match status" value="1"/>
</dbReference>
<evidence type="ECO:0000256" key="1">
    <source>
        <dbReference type="ARBA" id="ARBA00008226"/>
    </source>
</evidence>
<dbReference type="FunFam" id="3.30.54.20:FF:000002">
    <property type="entry name" value="Threonine--tRNA ligase"/>
    <property type="match status" value="1"/>
</dbReference>
<dbReference type="SMART" id="SM00863">
    <property type="entry name" value="tRNA_SAD"/>
    <property type="match status" value="1"/>
</dbReference>
<feature type="binding site" evidence="14">
    <location>
        <position position="386"/>
    </location>
    <ligand>
        <name>Zn(2+)</name>
        <dbReference type="ChEBI" id="CHEBI:29105"/>
        <note>catalytic</note>
    </ligand>
</feature>
<name>A0A934MGW0_9HYPH</name>
<dbReference type="HAMAP" id="MF_00184">
    <property type="entry name" value="Thr_tRNA_synth"/>
    <property type="match status" value="1"/>
</dbReference>
<keyword evidence="6 14" id="KW-0479">Metal-binding</keyword>
<dbReference type="SUPFAM" id="SSF81271">
    <property type="entry name" value="TGS-like"/>
    <property type="match status" value="1"/>
</dbReference>
<keyword evidence="7 14" id="KW-0547">Nucleotide-binding</keyword>
<dbReference type="GO" id="GO:0006435">
    <property type="term" value="P:threonyl-tRNA aminoacylation"/>
    <property type="evidence" value="ECO:0007669"/>
    <property type="project" value="UniProtKB-UniRule"/>
</dbReference>
<evidence type="ECO:0000256" key="2">
    <source>
        <dbReference type="ARBA" id="ARBA00011738"/>
    </source>
</evidence>